<dbReference type="SUPFAM" id="SSF48498">
    <property type="entry name" value="Tetracyclin repressor-like, C-terminal domain"/>
    <property type="match status" value="1"/>
</dbReference>
<dbReference type="Pfam" id="PF17932">
    <property type="entry name" value="TetR_C_24"/>
    <property type="match status" value="1"/>
</dbReference>
<evidence type="ECO:0000256" key="2">
    <source>
        <dbReference type="ARBA" id="ARBA00023015"/>
    </source>
</evidence>
<dbReference type="InterPro" id="IPR023772">
    <property type="entry name" value="DNA-bd_HTH_TetR-type_CS"/>
</dbReference>
<dbReference type="GO" id="GO:0000976">
    <property type="term" value="F:transcription cis-regulatory region binding"/>
    <property type="evidence" value="ECO:0007669"/>
    <property type="project" value="TreeGrafter"/>
</dbReference>
<sequence>MFRDRGFAAVSMIELAQAVGLSKPGLYHHWPSKDAILHTIVRLSGEILLDHLDRVEQQSAEPRERLRLYVISRLETVARHQDLFTVTWQERAIIGSGAFEELTRAAERYRQRVRDLIDHAKHAGGIKPEINTHLLMLALDGMTGWSYFWYRPDGNHNAAEIGDTFWNMLSQGVVPASV</sequence>
<keyword evidence="1" id="KW-0678">Repressor</keyword>
<dbReference type="PANTHER" id="PTHR30055:SF175">
    <property type="entry name" value="HTH-TYPE TRANSCRIPTIONAL REPRESSOR KSTR2"/>
    <property type="match status" value="1"/>
</dbReference>
<feature type="domain" description="HTH tetR-type" evidence="6">
    <location>
        <begin position="1"/>
        <end position="48"/>
    </location>
</feature>
<dbReference type="PROSITE" id="PS01081">
    <property type="entry name" value="HTH_TETR_1"/>
    <property type="match status" value="1"/>
</dbReference>
<dbReference type="InterPro" id="IPR009057">
    <property type="entry name" value="Homeodomain-like_sf"/>
</dbReference>
<evidence type="ECO:0000313" key="7">
    <source>
        <dbReference type="EMBL" id="RJE85847.1"/>
    </source>
</evidence>
<dbReference type="Pfam" id="PF00440">
    <property type="entry name" value="TetR_N"/>
    <property type="match status" value="1"/>
</dbReference>
<dbReference type="InterPro" id="IPR041490">
    <property type="entry name" value="KstR2_TetR_C"/>
</dbReference>
<organism evidence="7 8">
    <name type="scientific">Paracoccus onubensis</name>
    <dbReference type="NCBI Taxonomy" id="1675788"/>
    <lineage>
        <taxon>Bacteria</taxon>
        <taxon>Pseudomonadati</taxon>
        <taxon>Pseudomonadota</taxon>
        <taxon>Alphaproteobacteria</taxon>
        <taxon>Rhodobacterales</taxon>
        <taxon>Paracoccaceae</taxon>
        <taxon>Paracoccus</taxon>
    </lineage>
</organism>
<dbReference type="PANTHER" id="PTHR30055">
    <property type="entry name" value="HTH-TYPE TRANSCRIPTIONAL REGULATOR RUTR"/>
    <property type="match status" value="1"/>
</dbReference>
<evidence type="ECO:0000259" key="6">
    <source>
        <dbReference type="PROSITE" id="PS50977"/>
    </source>
</evidence>
<proteinExistence type="predicted"/>
<evidence type="ECO:0000256" key="5">
    <source>
        <dbReference type="PROSITE-ProRule" id="PRU00335"/>
    </source>
</evidence>
<dbReference type="InterPro" id="IPR050109">
    <property type="entry name" value="HTH-type_TetR-like_transc_reg"/>
</dbReference>
<dbReference type="EMBL" id="QZCG01000005">
    <property type="protein sequence ID" value="RJE85847.1"/>
    <property type="molecule type" value="Genomic_DNA"/>
</dbReference>
<reference evidence="8" key="1">
    <citation type="submission" date="2018-09" db="EMBL/GenBank/DDBJ databases">
        <title>Acidovorax cavernicola nov. sp. isolated from Gruta de las Maravillas (Aracena, Spain).</title>
        <authorList>
            <person name="Jurado V."/>
            <person name="Gutierrez-Patricio S."/>
            <person name="Gonzalez-Pimentel J.L."/>
            <person name="Miller A.Z."/>
            <person name="Laiz L."/>
            <person name="Saiz-Jimenez C."/>
        </authorList>
    </citation>
    <scope>NUCLEOTIDE SEQUENCE [LARGE SCALE GENOMIC DNA]</scope>
    <source>
        <strain evidence="8">1011MAR3C25</strain>
    </source>
</reference>
<dbReference type="GO" id="GO:0003700">
    <property type="term" value="F:DNA-binding transcription factor activity"/>
    <property type="evidence" value="ECO:0007669"/>
    <property type="project" value="TreeGrafter"/>
</dbReference>
<keyword evidence="2" id="KW-0805">Transcription regulation</keyword>
<name>A0A418SY07_9RHOB</name>
<keyword evidence="8" id="KW-1185">Reference proteome</keyword>
<keyword evidence="3 5" id="KW-0238">DNA-binding</keyword>
<dbReference type="OrthoDB" id="8478851at2"/>
<evidence type="ECO:0000256" key="1">
    <source>
        <dbReference type="ARBA" id="ARBA00022491"/>
    </source>
</evidence>
<keyword evidence="4" id="KW-0804">Transcription</keyword>
<gene>
    <name evidence="7" type="ORF">D3P04_08830</name>
</gene>
<evidence type="ECO:0000313" key="8">
    <source>
        <dbReference type="Proteomes" id="UP000284202"/>
    </source>
</evidence>
<accession>A0A418SY07</accession>
<dbReference type="InterPro" id="IPR001647">
    <property type="entry name" value="HTH_TetR"/>
</dbReference>
<protein>
    <submittedName>
        <fullName evidence="7">TetR/AcrR family transcriptional regulator</fullName>
    </submittedName>
</protein>
<dbReference type="Gene3D" id="1.10.357.10">
    <property type="entry name" value="Tetracycline Repressor, domain 2"/>
    <property type="match status" value="1"/>
</dbReference>
<dbReference type="PROSITE" id="PS50977">
    <property type="entry name" value="HTH_TETR_2"/>
    <property type="match status" value="1"/>
</dbReference>
<dbReference type="Gene3D" id="1.10.10.60">
    <property type="entry name" value="Homeodomain-like"/>
    <property type="match status" value="1"/>
</dbReference>
<dbReference type="Proteomes" id="UP000284202">
    <property type="component" value="Unassembled WGS sequence"/>
</dbReference>
<comment type="caution">
    <text evidence="7">The sequence shown here is derived from an EMBL/GenBank/DDBJ whole genome shotgun (WGS) entry which is preliminary data.</text>
</comment>
<evidence type="ECO:0000256" key="4">
    <source>
        <dbReference type="ARBA" id="ARBA00023163"/>
    </source>
</evidence>
<dbReference type="SUPFAM" id="SSF46689">
    <property type="entry name" value="Homeodomain-like"/>
    <property type="match status" value="1"/>
</dbReference>
<dbReference type="InterPro" id="IPR036271">
    <property type="entry name" value="Tet_transcr_reg_TetR-rel_C_sf"/>
</dbReference>
<dbReference type="AlphaFoldDB" id="A0A418SY07"/>
<feature type="DNA-binding region" description="H-T-H motif" evidence="5">
    <location>
        <begin position="11"/>
        <end position="30"/>
    </location>
</feature>
<evidence type="ECO:0000256" key="3">
    <source>
        <dbReference type="ARBA" id="ARBA00023125"/>
    </source>
</evidence>